<dbReference type="InterPro" id="IPR013725">
    <property type="entry name" value="DNA_replication_fac_RFC1_C"/>
</dbReference>
<dbReference type="PANTHER" id="PTHR23389">
    <property type="entry name" value="CHROMOSOME TRANSMISSION FIDELITY FACTOR 18"/>
    <property type="match status" value="1"/>
</dbReference>
<feature type="domain" description="AAA+ ATPase" evidence="5">
    <location>
        <begin position="37"/>
        <end position="159"/>
    </location>
</feature>
<dbReference type="Pfam" id="PF21960">
    <property type="entry name" value="RCF1-5-like_lid"/>
    <property type="match status" value="1"/>
</dbReference>
<protein>
    <submittedName>
        <fullName evidence="6">Replication factor C large subunit</fullName>
    </submittedName>
</protein>
<evidence type="ECO:0000256" key="4">
    <source>
        <dbReference type="ARBA" id="ARBA00022840"/>
    </source>
</evidence>
<dbReference type="PANTHER" id="PTHR23389:SF6">
    <property type="entry name" value="REPLICATION FACTOR C SUBUNIT 1"/>
    <property type="match status" value="1"/>
</dbReference>
<evidence type="ECO:0000256" key="2">
    <source>
        <dbReference type="ARBA" id="ARBA00022705"/>
    </source>
</evidence>
<dbReference type="Gene3D" id="1.10.8.60">
    <property type="match status" value="1"/>
</dbReference>
<dbReference type="GO" id="GO:0005524">
    <property type="term" value="F:ATP binding"/>
    <property type="evidence" value="ECO:0007669"/>
    <property type="project" value="UniProtKB-KW"/>
</dbReference>
<dbReference type="GO" id="GO:0006260">
    <property type="term" value="P:DNA replication"/>
    <property type="evidence" value="ECO:0007669"/>
    <property type="project" value="UniProtKB-KW"/>
</dbReference>
<evidence type="ECO:0000313" key="7">
    <source>
        <dbReference type="Proteomes" id="UP000789941"/>
    </source>
</evidence>
<reference evidence="6 7" key="1">
    <citation type="submission" date="2019-08" db="EMBL/GenBank/DDBJ databases">
        <authorList>
            <person name="Vazquez-Campos X."/>
        </authorList>
    </citation>
    <scope>NUCLEOTIDE SEQUENCE [LARGE SCALE GENOMIC DNA]</scope>
    <source>
        <strain evidence="6">LFW-283_2</strain>
    </source>
</reference>
<comment type="similarity">
    <text evidence="1">Belongs to the activator 1 large subunit family.</text>
</comment>
<keyword evidence="3" id="KW-0547">Nucleotide-binding</keyword>
<dbReference type="SMART" id="SM00382">
    <property type="entry name" value="AAA"/>
    <property type="match status" value="1"/>
</dbReference>
<comment type="caution">
    <text evidence="6">The sequence shown here is derived from an EMBL/GenBank/DDBJ whole genome shotgun (WGS) entry which is preliminary data.</text>
</comment>
<dbReference type="Pfam" id="PF08519">
    <property type="entry name" value="RFC1"/>
    <property type="match status" value="1"/>
</dbReference>
<dbReference type="InterPro" id="IPR003959">
    <property type="entry name" value="ATPase_AAA_core"/>
</dbReference>
<keyword evidence="4" id="KW-0067">ATP-binding</keyword>
<dbReference type="EMBL" id="CABMJJ010000009">
    <property type="protein sequence ID" value="VVC04546.1"/>
    <property type="molecule type" value="Genomic_DNA"/>
</dbReference>
<evidence type="ECO:0000313" key="6">
    <source>
        <dbReference type="EMBL" id="VVC04546.1"/>
    </source>
</evidence>
<accession>A0A5E4LXE8</accession>
<dbReference type="SUPFAM" id="SSF48019">
    <property type="entry name" value="post-AAA+ oligomerization domain-like"/>
    <property type="match status" value="1"/>
</dbReference>
<dbReference type="InterPro" id="IPR003593">
    <property type="entry name" value="AAA+_ATPase"/>
</dbReference>
<dbReference type="InterPro" id="IPR027417">
    <property type="entry name" value="P-loop_NTPase"/>
</dbReference>
<name>A0A5E4LXE8_9ARCH</name>
<dbReference type="Proteomes" id="UP000789941">
    <property type="component" value="Unassembled WGS sequence"/>
</dbReference>
<dbReference type="Gene3D" id="3.40.50.300">
    <property type="entry name" value="P-loop containing nucleotide triphosphate hydrolases"/>
    <property type="match status" value="1"/>
</dbReference>
<dbReference type="InterPro" id="IPR008921">
    <property type="entry name" value="DNA_pol3_clamp-load_cplx_C"/>
</dbReference>
<evidence type="ECO:0000256" key="1">
    <source>
        <dbReference type="ARBA" id="ARBA00006116"/>
    </source>
</evidence>
<dbReference type="GO" id="GO:0003689">
    <property type="term" value="F:DNA clamp loader activity"/>
    <property type="evidence" value="ECO:0007669"/>
    <property type="project" value="InterPro"/>
</dbReference>
<keyword evidence="2" id="KW-0235">DNA replication</keyword>
<dbReference type="CDD" id="cd18140">
    <property type="entry name" value="HLD_clamp_RFC"/>
    <property type="match status" value="1"/>
</dbReference>
<evidence type="ECO:0000256" key="3">
    <source>
        <dbReference type="ARBA" id="ARBA00022741"/>
    </source>
</evidence>
<dbReference type="GO" id="GO:0005663">
    <property type="term" value="C:DNA replication factor C complex"/>
    <property type="evidence" value="ECO:0007669"/>
    <property type="project" value="InterPro"/>
</dbReference>
<proteinExistence type="inferred from homology"/>
<dbReference type="CDD" id="cd00009">
    <property type="entry name" value="AAA"/>
    <property type="match status" value="1"/>
</dbReference>
<dbReference type="InterPro" id="IPR047854">
    <property type="entry name" value="RFC_lid"/>
</dbReference>
<sequence length="391" mass="43883">MLLTTKYAPKKLDDLIGNSEQVEHIKQWILHWLSGKPRKPLLIYGPPGVGKTSIAYILKDQFDLEIIEMNASELRNKDRVERVLGQSALAGSLFGRTKIVLVDDADVLAGRKDSGGGTAIKNFLAESPCPAIVTATDVWDKSLSTIRAECELLEFKKISKGSIKKHLETVAKAEQITLSPEIIDAIAERAEGDVRAALNDLQCHGPSARTHEKDIFQIVRGILKGESYAAVKELVGGDIDYDIIKLWIDENISNEYETPDDIAAGYDSLSKADIFDGRIRKTHWQMLKYSIDLATAGVAIAKKTPYRKFTKYNFPSYLKNMSRSVERRAMLKAIGIKIGKRVHVNARDAREYIPLLKEYGKSNMQKLMDFYEFSEEEIAFILETSVSKVKK</sequence>
<evidence type="ECO:0000259" key="5">
    <source>
        <dbReference type="SMART" id="SM00382"/>
    </source>
</evidence>
<dbReference type="NCBIfam" id="NF003229">
    <property type="entry name" value="PRK04195.1-5"/>
    <property type="match status" value="1"/>
</dbReference>
<organism evidence="6 7">
    <name type="scientific">Candidatus Bilamarchaeum dharawalense</name>
    <dbReference type="NCBI Taxonomy" id="2885759"/>
    <lineage>
        <taxon>Archaea</taxon>
        <taxon>Candidatus Micrarchaeota</taxon>
        <taxon>Candidatus Micrarchaeia</taxon>
        <taxon>Candidatus Anstonellales</taxon>
        <taxon>Candidatus Bilamarchaeaceae</taxon>
        <taxon>Candidatus Bilamarchaeum</taxon>
    </lineage>
</organism>
<dbReference type="SUPFAM" id="SSF52540">
    <property type="entry name" value="P-loop containing nucleoside triphosphate hydrolases"/>
    <property type="match status" value="1"/>
</dbReference>
<dbReference type="GO" id="GO:0003677">
    <property type="term" value="F:DNA binding"/>
    <property type="evidence" value="ECO:0007669"/>
    <property type="project" value="InterPro"/>
</dbReference>
<dbReference type="Pfam" id="PF00004">
    <property type="entry name" value="AAA"/>
    <property type="match status" value="1"/>
</dbReference>
<gene>
    <name evidence="6" type="primary">rfcL</name>
    <name evidence="6" type="ORF">LFW2832_01035</name>
</gene>
<dbReference type="GO" id="GO:0016887">
    <property type="term" value="F:ATP hydrolysis activity"/>
    <property type="evidence" value="ECO:0007669"/>
    <property type="project" value="InterPro"/>
</dbReference>
<dbReference type="AlphaFoldDB" id="A0A5E4LXE8"/>